<evidence type="ECO:0000313" key="3">
    <source>
        <dbReference type="Proteomes" id="UP000250675"/>
    </source>
</evidence>
<proteinExistence type="predicted"/>
<gene>
    <name evidence="2" type="ORF">NCTC9645_06904</name>
</gene>
<feature type="transmembrane region" description="Helical" evidence="1">
    <location>
        <begin position="21"/>
        <end position="47"/>
    </location>
</feature>
<evidence type="ECO:0000256" key="1">
    <source>
        <dbReference type="SAM" id="Phobius"/>
    </source>
</evidence>
<keyword evidence="1" id="KW-0812">Transmembrane</keyword>
<keyword evidence="1" id="KW-1133">Transmembrane helix</keyword>
<accession>A0A2X3J1E1</accession>
<protein>
    <submittedName>
        <fullName evidence="2">Uncharacterized protein</fullName>
    </submittedName>
</protein>
<dbReference type="AlphaFoldDB" id="A0A2X3J1E1"/>
<evidence type="ECO:0000313" key="2">
    <source>
        <dbReference type="EMBL" id="SQC88745.1"/>
    </source>
</evidence>
<dbReference type="EMBL" id="UASO01000016">
    <property type="protein sequence ID" value="SQC88745.1"/>
    <property type="molecule type" value="Genomic_DNA"/>
</dbReference>
<name>A0A2X3J1E1_KLEPN</name>
<organism evidence="2 3">
    <name type="scientific">Klebsiella pneumoniae</name>
    <dbReference type="NCBI Taxonomy" id="573"/>
    <lineage>
        <taxon>Bacteria</taxon>
        <taxon>Pseudomonadati</taxon>
        <taxon>Pseudomonadota</taxon>
        <taxon>Gammaproteobacteria</taxon>
        <taxon>Enterobacterales</taxon>
        <taxon>Enterobacteriaceae</taxon>
        <taxon>Klebsiella/Raoultella group</taxon>
        <taxon>Klebsiella</taxon>
        <taxon>Klebsiella pneumoniae complex</taxon>
    </lineage>
</organism>
<dbReference type="Proteomes" id="UP000250675">
    <property type="component" value="Unassembled WGS sequence"/>
</dbReference>
<reference evidence="2 3" key="1">
    <citation type="submission" date="2018-06" db="EMBL/GenBank/DDBJ databases">
        <authorList>
            <consortium name="Pathogen Informatics"/>
            <person name="Doyle S."/>
        </authorList>
    </citation>
    <scope>NUCLEOTIDE SEQUENCE [LARGE SCALE GENOMIC DNA]</scope>
    <source>
        <strain evidence="2 3">NCTC9645</strain>
    </source>
</reference>
<sequence>MSVWAFPRFPVLKNRLYKLNIRLLFVLTIIHPGLLPMIIAVSLSMTFRRWPTALLPNPALYPIL</sequence>
<keyword evidence="1" id="KW-0472">Membrane</keyword>